<organism evidence="3 4">
    <name type="scientific">Caerostris extrusa</name>
    <name type="common">Bark spider</name>
    <name type="synonym">Caerostris bankana</name>
    <dbReference type="NCBI Taxonomy" id="172846"/>
    <lineage>
        <taxon>Eukaryota</taxon>
        <taxon>Metazoa</taxon>
        <taxon>Ecdysozoa</taxon>
        <taxon>Arthropoda</taxon>
        <taxon>Chelicerata</taxon>
        <taxon>Arachnida</taxon>
        <taxon>Araneae</taxon>
        <taxon>Araneomorphae</taxon>
        <taxon>Entelegynae</taxon>
        <taxon>Araneoidea</taxon>
        <taxon>Araneidae</taxon>
        <taxon>Caerostris</taxon>
    </lineage>
</organism>
<dbReference type="InterPro" id="IPR000008">
    <property type="entry name" value="C2_dom"/>
</dbReference>
<keyword evidence="1" id="KW-0677">Repeat</keyword>
<evidence type="ECO:0000313" key="3">
    <source>
        <dbReference type="EMBL" id="GIY11432.1"/>
    </source>
</evidence>
<dbReference type="GO" id="GO:0000149">
    <property type="term" value="F:SNARE binding"/>
    <property type="evidence" value="ECO:0007669"/>
    <property type="project" value="TreeGrafter"/>
</dbReference>
<dbReference type="Gene3D" id="2.60.40.150">
    <property type="entry name" value="C2 domain"/>
    <property type="match status" value="2"/>
</dbReference>
<proteinExistence type="predicted"/>
<dbReference type="GO" id="GO:0005544">
    <property type="term" value="F:calcium-dependent phospholipid binding"/>
    <property type="evidence" value="ECO:0007669"/>
    <property type="project" value="TreeGrafter"/>
</dbReference>
<dbReference type="PRINTS" id="PR00399">
    <property type="entry name" value="SYNAPTOTAGMN"/>
</dbReference>
<name>A0AAV4QTI0_CAEEX</name>
<dbReference type="SUPFAM" id="SSF49562">
    <property type="entry name" value="C2 domain (Calcium/lipid-binding domain, CaLB)"/>
    <property type="match status" value="2"/>
</dbReference>
<dbReference type="Proteomes" id="UP001054945">
    <property type="component" value="Unassembled WGS sequence"/>
</dbReference>
<dbReference type="Pfam" id="PF00168">
    <property type="entry name" value="C2"/>
    <property type="match status" value="2"/>
</dbReference>
<keyword evidence="4" id="KW-1185">Reference proteome</keyword>
<evidence type="ECO:0000259" key="2">
    <source>
        <dbReference type="PROSITE" id="PS50004"/>
    </source>
</evidence>
<dbReference type="GO" id="GO:0030276">
    <property type="term" value="F:clathrin binding"/>
    <property type="evidence" value="ECO:0007669"/>
    <property type="project" value="TreeGrafter"/>
</dbReference>
<accession>A0AAV4QTI0</accession>
<dbReference type="GO" id="GO:0005509">
    <property type="term" value="F:calcium ion binding"/>
    <property type="evidence" value="ECO:0007669"/>
    <property type="project" value="TreeGrafter"/>
</dbReference>
<dbReference type="SMART" id="SM00239">
    <property type="entry name" value="C2"/>
    <property type="match status" value="1"/>
</dbReference>
<gene>
    <name evidence="3" type="primary">SYT9</name>
    <name evidence="3" type="ORF">CEXT_169331</name>
</gene>
<dbReference type="InterPro" id="IPR001565">
    <property type="entry name" value="Synaptotagmin"/>
</dbReference>
<dbReference type="PRINTS" id="PR00360">
    <property type="entry name" value="C2DOMAIN"/>
</dbReference>
<protein>
    <submittedName>
        <fullName evidence="3">Synaptotagmin-9</fullName>
    </submittedName>
</protein>
<dbReference type="PANTHER" id="PTHR10024">
    <property type="entry name" value="SYNAPTOTAGMIN"/>
    <property type="match status" value="1"/>
</dbReference>
<dbReference type="PROSITE" id="PS50004">
    <property type="entry name" value="C2"/>
    <property type="match status" value="2"/>
</dbReference>
<dbReference type="GO" id="GO:0001786">
    <property type="term" value="F:phosphatidylserine binding"/>
    <property type="evidence" value="ECO:0007669"/>
    <property type="project" value="TreeGrafter"/>
</dbReference>
<dbReference type="PANTHER" id="PTHR10024:SF374">
    <property type="entry name" value="C2 DOMAIN-CONTAINING PROTEIN"/>
    <property type="match status" value="1"/>
</dbReference>
<comment type="caution">
    <text evidence="3">The sequence shown here is derived from an EMBL/GenBank/DDBJ whole genome shotgun (WGS) entry which is preliminary data.</text>
</comment>
<evidence type="ECO:0000313" key="4">
    <source>
        <dbReference type="Proteomes" id="UP001054945"/>
    </source>
</evidence>
<dbReference type="InterPro" id="IPR035892">
    <property type="entry name" value="C2_domain_sf"/>
</dbReference>
<feature type="domain" description="C2" evidence="2">
    <location>
        <begin position="1"/>
        <end position="61"/>
    </location>
</feature>
<feature type="domain" description="C2" evidence="2">
    <location>
        <begin position="87"/>
        <end position="220"/>
    </location>
</feature>
<evidence type="ECO:0000256" key="1">
    <source>
        <dbReference type="ARBA" id="ARBA00022737"/>
    </source>
</evidence>
<sequence>MFNETFVFGVPYEQLRSRTIQFSVYDFDRFSRHDLIGQVLVRGLPDLCDISHDVEYTMDILGVPQVVILYVNTMPVVAVVISGKKVDLGEVMLSLCYLPTAGRLTVTIIKSRNLKVMDITGSSDPYVKVSLMCQGKRVKKKKTSVKKSTLNPVYNEALVFDVPAENIEDVTLVVKVIDYDRVGANEVMGCFAIGSSCIGLGRDHWIEMLDNPGNLLPEWYTLQETLSGLTVDTSTMAKSPPSKCISMR</sequence>
<reference evidence="3 4" key="1">
    <citation type="submission" date="2021-06" db="EMBL/GenBank/DDBJ databases">
        <title>Caerostris extrusa draft genome.</title>
        <authorList>
            <person name="Kono N."/>
            <person name="Arakawa K."/>
        </authorList>
    </citation>
    <scope>NUCLEOTIDE SEQUENCE [LARGE SCALE GENOMIC DNA]</scope>
</reference>
<dbReference type="FunFam" id="2.60.40.150:FF:000005">
    <property type="entry name" value="Synaptotagmin 6"/>
    <property type="match status" value="1"/>
</dbReference>
<dbReference type="GO" id="GO:0005886">
    <property type="term" value="C:plasma membrane"/>
    <property type="evidence" value="ECO:0007669"/>
    <property type="project" value="TreeGrafter"/>
</dbReference>
<dbReference type="GO" id="GO:0070382">
    <property type="term" value="C:exocytic vesicle"/>
    <property type="evidence" value="ECO:0007669"/>
    <property type="project" value="TreeGrafter"/>
</dbReference>
<dbReference type="EMBL" id="BPLR01006645">
    <property type="protein sequence ID" value="GIY11432.1"/>
    <property type="molecule type" value="Genomic_DNA"/>
</dbReference>
<dbReference type="AlphaFoldDB" id="A0AAV4QTI0"/>
<dbReference type="GO" id="GO:0017156">
    <property type="term" value="P:calcium-ion regulated exocytosis"/>
    <property type="evidence" value="ECO:0007669"/>
    <property type="project" value="TreeGrafter"/>
</dbReference>